<organism evidence="2">
    <name type="scientific">marine sediment metagenome</name>
    <dbReference type="NCBI Taxonomy" id="412755"/>
    <lineage>
        <taxon>unclassified sequences</taxon>
        <taxon>metagenomes</taxon>
        <taxon>ecological metagenomes</taxon>
    </lineage>
</organism>
<keyword evidence="1" id="KW-0812">Transmembrane</keyword>
<feature type="non-terminal residue" evidence="2">
    <location>
        <position position="53"/>
    </location>
</feature>
<evidence type="ECO:0000256" key="1">
    <source>
        <dbReference type="SAM" id="Phobius"/>
    </source>
</evidence>
<name>X0TD02_9ZZZZ</name>
<comment type="caution">
    <text evidence="2">The sequence shown here is derived from an EMBL/GenBank/DDBJ whole genome shotgun (WGS) entry which is preliminary data.</text>
</comment>
<protein>
    <submittedName>
        <fullName evidence="2">Uncharacterized protein</fullName>
    </submittedName>
</protein>
<dbReference type="AlphaFoldDB" id="X0TD02"/>
<reference evidence="2" key="1">
    <citation type="journal article" date="2014" name="Front. Microbiol.">
        <title>High frequency of phylogenetically diverse reductive dehalogenase-homologous genes in deep subseafloor sedimentary metagenomes.</title>
        <authorList>
            <person name="Kawai M."/>
            <person name="Futagami T."/>
            <person name="Toyoda A."/>
            <person name="Takaki Y."/>
            <person name="Nishi S."/>
            <person name="Hori S."/>
            <person name="Arai W."/>
            <person name="Tsubouchi T."/>
            <person name="Morono Y."/>
            <person name="Uchiyama I."/>
            <person name="Ito T."/>
            <person name="Fujiyama A."/>
            <person name="Inagaki F."/>
            <person name="Takami H."/>
        </authorList>
    </citation>
    <scope>NUCLEOTIDE SEQUENCE</scope>
    <source>
        <strain evidence="2">Expedition CK06-06</strain>
    </source>
</reference>
<dbReference type="EMBL" id="BARS01017526">
    <property type="protein sequence ID" value="GAF86052.1"/>
    <property type="molecule type" value="Genomic_DNA"/>
</dbReference>
<evidence type="ECO:0000313" key="2">
    <source>
        <dbReference type="EMBL" id="GAF86052.1"/>
    </source>
</evidence>
<keyword evidence="1" id="KW-1133">Transmembrane helix</keyword>
<keyword evidence="1" id="KW-0472">Membrane</keyword>
<accession>X0TD02</accession>
<sequence length="53" mass="5655">MMSGEATIKELLKRNSRIVLAVLLLPAIGMIIAMVLIAVRGASNILHICLIIG</sequence>
<feature type="transmembrane region" description="Helical" evidence="1">
    <location>
        <begin position="18"/>
        <end position="39"/>
    </location>
</feature>
<proteinExistence type="predicted"/>
<gene>
    <name evidence="2" type="ORF">S01H1_28657</name>
</gene>